<dbReference type="RefSeq" id="WP_249697294.1">
    <property type="nucleotide sequence ID" value="NZ_JAMFLX010000001.1"/>
</dbReference>
<dbReference type="Gene3D" id="3.40.50.720">
    <property type="entry name" value="NAD(P)-binding Rossmann-like Domain"/>
    <property type="match status" value="1"/>
</dbReference>
<comment type="pathway">
    <text evidence="4">Amino-acid biosynthesis; L-proline biosynthesis; L-proline from L-glutamate 5-semialdehyde: step 1/1.</text>
</comment>
<dbReference type="HAMAP" id="MF_01925">
    <property type="entry name" value="P5C_reductase"/>
    <property type="match status" value="1"/>
</dbReference>
<accession>A0ABT0PAN7</accession>
<sequence>MTTSAPTLAFIGAGNMASSIFGGLVSNGWPADKIIAAEPAREKLDEAEQKFGIRTTTDNAEAISEADFVVIAVKPQIMQQVLKPLAPALQERKPVLISVAAGISEQSLSEWSGGNLPIVRCMPNTPALMQQGASGLYANAHVSEEQKKLTTDIMNAVGISLWVEREEDIDNVIALSGSGPAYFFLMMEAMIDAGEKMGVPRETASQLVAQTALGAAMMVKETGVDAGELKRRVMSPKGTTEQAIFTFEDGGLRELVEKAMANCHKRAQEMTKEFTS</sequence>
<dbReference type="Proteomes" id="UP001203338">
    <property type="component" value="Unassembled WGS sequence"/>
</dbReference>
<dbReference type="NCBIfam" id="TIGR00112">
    <property type="entry name" value="proC"/>
    <property type="match status" value="1"/>
</dbReference>
<proteinExistence type="inferred from homology"/>
<dbReference type="PANTHER" id="PTHR11645">
    <property type="entry name" value="PYRROLINE-5-CARBOXYLATE REDUCTASE"/>
    <property type="match status" value="1"/>
</dbReference>
<dbReference type="Pfam" id="PF03807">
    <property type="entry name" value="F420_oxidored"/>
    <property type="match status" value="1"/>
</dbReference>
<dbReference type="Pfam" id="PF14748">
    <property type="entry name" value="P5CR_dimer"/>
    <property type="match status" value="1"/>
</dbReference>
<evidence type="ECO:0000256" key="2">
    <source>
        <dbReference type="ARBA" id="ARBA00022857"/>
    </source>
</evidence>
<evidence type="ECO:0000256" key="3">
    <source>
        <dbReference type="ARBA" id="ARBA00023002"/>
    </source>
</evidence>
<dbReference type="InterPro" id="IPR000304">
    <property type="entry name" value="Pyrroline-COOH_reductase"/>
</dbReference>
<name>A0ABT0PAN7_9GAMM</name>
<dbReference type="InterPro" id="IPR036291">
    <property type="entry name" value="NAD(P)-bd_dom_sf"/>
</dbReference>
<evidence type="ECO:0000256" key="5">
    <source>
        <dbReference type="NCBIfam" id="TIGR00112"/>
    </source>
</evidence>
<dbReference type="PIRSF" id="PIRSF000193">
    <property type="entry name" value="Pyrrol-5-carb_rd"/>
    <property type="match status" value="1"/>
</dbReference>
<feature type="domain" description="Pyrroline-5-carboxylate reductase catalytic N-terminal" evidence="6">
    <location>
        <begin position="8"/>
        <end position="102"/>
    </location>
</feature>
<keyword evidence="9" id="KW-1185">Reference proteome</keyword>
<dbReference type="InterPro" id="IPR029036">
    <property type="entry name" value="P5CR_dimer"/>
</dbReference>
<keyword evidence="4" id="KW-0641">Proline biosynthesis</keyword>
<dbReference type="PANTHER" id="PTHR11645:SF0">
    <property type="entry name" value="PYRROLINE-5-CARBOXYLATE REDUCTASE 3"/>
    <property type="match status" value="1"/>
</dbReference>
<dbReference type="EMBL" id="JAMFLX010000001">
    <property type="protein sequence ID" value="MCL6268458.1"/>
    <property type="molecule type" value="Genomic_DNA"/>
</dbReference>
<evidence type="ECO:0000256" key="4">
    <source>
        <dbReference type="HAMAP-Rule" id="MF_01925"/>
    </source>
</evidence>
<comment type="function">
    <text evidence="4">Catalyzes the reduction of 1-pyrroline-5-carboxylate (PCA) to L-proline.</text>
</comment>
<keyword evidence="3 4" id="KW-0560">Oxidoreductase</keyword>
<keyword evidence="2 4" id="KW-0521">NADP</keyword>
<gene>
    <name evidence="4 8" type="primary">proC</name>
    <name evidence="8" type="ORF">M3P05_00645</name>
</gene>
<evidence type="ECO:0000313" key="8">
    <source>
        <dbReference type="EMBL" id="MCL6268458.1"/>
    </source>
</evidence>
<keyword evidence="4" id="KW-0963">Cytoplasm</keyword>
<dbReference type="SUPFAM" id="SSF48179">
    <property type="entry name" value="6-phosphogluconate dehydrogenase C-terminal domain-like"/>
    <property type="match status" value="1"/>
</dbReference>
<feature type="domain" description="Pyrroline-5-carboxylate reductase dimerisation" evidence="7">
    <location>
        <begin position="166"/>
        <end position="270"/>
    </location>
</feature>
<evidence type="ECO:0000256" key="1">
    <source>
        <dbReference type="ARBA" id="ARBA00005525"/>
    </source>
</evidence>
<dbReference type="Gene3D" id="1.10.3730.10">
    <property type="entry name" value="ProC C-terminal domain-like"/>
    <property type="match status" value="1"/>
</dbReference>
<dbReference type="InterPro" id="IPR008927">
    <property type="entry name" value="6-PGluconate_DH-like_C_sf"/>
</dbReference>
<comment type="similarity">
    <text evidence="1 4">Belongs to the pyrroline-5-carboxylate reductase family.</text>
</comment>
<dbReference type="EC" id="1.5.1.2" evidence="4 5"/>
<evidence type="ECO:0000259" key="7">
    <source>
        <dbReference type="Pfam" id="PF14748"/>
    </source>
</evidence>
<keyword evidence="4" id="KW-0028">Amino-acid biosynthesis</keyword>
<comment type="caution">
    <text evidence="8">The sequence shown here is derived from an EMBL/GenBank/DDBJ whole genome shotgun (WGS) entry which is preliminary data.</text>
</comment>
<comment type="catalytic activity">
    <reaction evidence="4">
        <text>L-proline + NAD(+) = (S)-1-pyrroline-5-carboxylate + NADH + 2 H(+)</text>
        <dbReference type="Rhea" id="RHEA:14105"/>
        <dbReference type="ChEBI" id="CHEBI:15378"/>
        <dbReference type="ChEBI" id="CHEBI:17388"/>
        <dbReference type="ChEBI" id="CHEBI:57540"/>
        <dbReference type="ChEBI" id="CHEBI:57945"/>
        <dbReference type="ChEBI" id="CHEBI:60039"/>
        <dbReference type="EC" id="1.5.1.2"/>
    </reaction>
</comment>
<comment type="catalytic activity">
    <reaction evidence="4">
        <text>L-proline + NADP(+) = (S)-1-pyrroline-5-carboxylate + NADPH + 2 H(+)</text>
        <dbReference type="Rhea" id="RHEA:14109"/>
        <dbReference type="ChEBI" id="CHEBI:15378"/>
        <dbReference type="ChEBI" id="CHEBI:17388"/>
        <dbReference type="ChEBI" id="CHEBI:57783"/>
        <dbReference type="ChEBI" id="CHEBI:58349"/>
        <dbReference type="ChEBI" id="CHEBI:60039"/>
        <dbReference type="EC" id="1.5.1.2"/>
    </reaction>
</comment>
<dbReference type="GO" id="GO:0004735">
    <property type="term" value="F:pyrroline-5-carboxylate reductase activity"/>
    <property type="evidence" value="ECO:0007669"/>
    <property type="project" value="UniProtKB-EC"/>
</dbReference>
<reference evidence="8 9" key="1">
    <citation type="submission" date="2022-05" db="EMBL/GenBank/DDBJ databases">
        <authorList>
            <person name="Park J.-S."/>
        </authorList>
    </citation>
    <scope>NUCLEOTIDE SEQUENCE [LARGE SCALE GENOMIC DNA]</scope>
    <source>
        <strain evidence="8 9">2012CJ34-2</strain>
    </source>
</reference>
<comment type="subcellular location">
    <subcellularLocation>
        <location evidence="4">Cytoplasm</location>
    </subcellularLocation>
</comment>
<protein>
    <recommendedName>
        <fullName evidence="4 5">Pyrroline-5-carboxylate reductase</fullName>
        <shortName evidence="4">P5C reductase</shortName>
        <shortName evidence="4">P5CR</shortName>
        <ecNumber evidence="4 5">1.5.1.2</ecNumber>
    </recommendedName>
    <alternativeName>
        <fullName evidence="4">PCA reductase</fullName>
    </alternativeName>
</protein>
<organism evidence="8 9">
    <name type="scientific">Parendozoicomonas callyspongiae</name>
    <dbReference type="NCBI Taxonomy" id="2942213"/>
    <lineage>
        <taxon>Bacteria</taxon>
        <taxon>Pseudomonadati</taxon>
        <taxon>Pseudomonadota</taxon>
        <taxon>Gammaproteobacteria</taxon>
        <taxon>Oceanospirillales</taxon>
        <taxon>Endozoicomonadaceae</taxon>
        <taxon>Parendozoicomonas</taxon>
    </lineage>
</organism>
<evidence type="ECO:0000313" key="9">
    <source>
        <dbReference type="Proteomes" id="UP001203338"/>
    </source>
</evidence>
<dbReference type="SUPFAM" id="SSF51735">
    <property type="entry name" value="NAD(P)-binding Rossmann-fold domains"/>
    <property type="match status" value="1"/>
</dbReference>
<dbReference type="InterPro" id="IPR028939">
    <property type="entry name" value="P5C_Rdtase_cat_N"/>
</dbReference>
<evidence type="ECO:0000259" key="6">
    <source>
        <dbReference type="Pfam" id="PF03807"/>
    </source>
</evidence>